<dbReference type="Pfam" id="PF00069">
    <property type="entry name" value="Pkinase"/>
    <property type="match status" value="1"/>
</dbReference>
<dbReference type="InterPro" id="IPR000719">
    <property type="entry name" value="Prot_kinase_dom"/>
</dbReference>
<feature type="region of interest" description="Disordered" evidence="1">
    <location>
        <begin position="184"/>
        <end position="226"/>
    </location>
</feature>
<accession>A0A9W7GLR7</accession>
<dbReference type="InterPro" id="IPR008271">
    <property type="entry name" value="Ser/Thr_kinase_AS"/>
</dbReference>
<gene>
    <name evidence="3" type="ORF">TrCOL_g11450</name>
</gene>
<dbReference type="GO" id="GO:0004674">
    <property type="term" value="F:protein serine/threonine kinase activity"/>
    <property type="evidence" value="ECO:0007669"/>
    <property type="project" value="TreeGrafter"/>
</dbReference>
<evidence type="ECO:0000313" key="3">
    <source>
        <dbReference type="EMBL" id="GMI46658.1"/>
    </source>
</evidence>
<reference evidence="4" key="1">
    <citation type="journal article" date="2023" name="Commun. Biol.">
        <title>Genome analysis of Parmales, the sister group of diatoms, reveals the evolutionary specialization of diatoms from phago-mixotrophs to photoautotrophs.</title>
        <authorList>
            <person name="Ban H."/>
            <person name="Sato S."/>
            <person name="Yoshikawa S."/>
            <person name="Yamada K."/>
            <person name="Nakamura Y."/>
            <person name="Ichinomiya M."/>
            <person name="Sato N."/>
            <person name="Blanc-Mathieu R."/>
            <person name="Endo H."/>
            <person name="Kuwata A."/>
            <person name="Ogata H."/>
        </authorList>
    </citation>
    <scope>NUCLEOTIDE SEQUENCE [LARGE SCALE GENOMIC DNA]</scope>
</reference>
<dbReference type="SUPFAM" id="SSF56112">
    <property type="entry name" value="Protein kinase-like (PK-like)"/>
    <property type="match status" value="1"/>
</dbReference>
<dbReference type="EMBL" id="BRYA01000309">
    <property type="protein sequence ID" value="GMI46658.1"/>
    <property type="molecule type" value="Genomic_DNA"/>
</dbReference>
<feature type="region of interest" description="Disordered" evidence="1">
    <location>
        <begin position="1"/>
        <end position="23"/>
    </location>
</feature>
<dbReference type="GO" id="GO:0005634">
    <property type="term" value="C:nucleus"/>
    <property type="evidence" value="ECO:0007669"/>
    <property type="project" value="TreeGrafter"/>
</dbReference>
<organism evidence="3 4">
    <name type="scientific">Triparma columacea</name>
    <dbReference type="NCBI Taxonomy" id="722753"/>
    <lineage>
        <taxon>Eukaryota</taxon>
        <taxon>Sar</taxon>
        <taxon>Stramenopiles</taxon>
        <taxon>Ochrophyta</taxon>
        <taxon>Bolidophyceae</taxon>
        <taxon>Parmales</taxon>
        <taxon>Triparmaceae</taxon>
        <taxon>Triparma</taxon>
    </lineage>
</organism>
<sequence>MTELPDIRETQGHPPVTIPMQSKPCLNFGNVGDSLGKGEISSSRSVQPVINTESLLERNVSLIGPSNGVFTVNIHAKARDIVSSLRVLNDTVGSTKERVTGTSIVSLKSSFVETKLCLESTLTVLLGVIEKLHGHSDIEDLRIQEIGGVMESRQCHFYDSLSLHLPPDLMQDVRSSFPSASLPSLTTCGSDESLSSVLKTESDDQTQREGEDDSNQSSVSSSFSPKSPLTYRKLSSLQMNDNKFVFAVDDPVTEQEYVMKETTVTSNDDLNTIMNEYKIIKMLHEDGVARGIINKPECYEESIRSTMIYDMHVCDLFNFINEHCVLKATRGVPEDAATQWIAQMLVAIRSMIKKGIVHRDLKPENILLDSNCNIVVSDFELAKEMKGGGVAKSDSDEFNLVGTPLYIPPEVGTKKFADLAKYDIWSIGVIAWELVTDTNPWGVNVDRMPAYEVLQMTNKTSKLNPKAKPRDMSNLYFDFISKVVCNHADRMSVEEAMEHNLFRGLDFSDPSSIFPNMSVHRNLVDIAPTLYSIRGAQTKKNNEDKNRSPKRVSRKLESSSSEIKYDEIKAEVNKMQCWIRQQSYLPSEEKMRKVSEQNEMLKCFRLSEVRKMPKSDLRGAAKPSNKHRKVVEVGKKTD</sequence>
<dbReference type="PANTHER" id="PTHR44167:SF24">
    <property type="entry name" value="SERINE_THREONINE-PROTEIN KINASE CHK2"/>
    <property type="match status" value="1"/>
</dbReference>
<feature type="region of interest" description="Disordered" evidence="1">
    <location>
        <begin position="535"/>
        <end position="559"/>
    </location>
</feature>
<evidence type="ECO:0000259" key="2">
    <source>
        <dbReference type="PROSITE" id="PS50011"/>
    </source>
</evidence>
<dbReference type="Gene3D" id="1.10.510.10">
    <property type="entry name" value="Transferase(Phosphotransferase) domain 1"/>
    <property type="match status" value="1"/>
</dbReference>
<dbReference type="GO" id="GO:0005524">
    <property type="term" value="F:ATP binding"/>
    <property type="evidence" value="ECO:0007669"/>
    <property type="project" value="InterPro"/>
</dbReference>
<evidence type="ECO:0000256" key="1">
    <source>
        <dbReference type="SAM" id="MobiDB-lite"/>
    </source>
</evidence>
<feature type="domain" description="Protein kinase" evidence="2">
    <location>
        <begin position="231"/>
        <end position="502"/>
    </location>
</feature>
<feature type="compositionally biased region" description="Polar residues" evidence="1">
    <location>
        <begin position="184"/>
        <end position="199"/>
    </location>
</feature>
<dbReference type="InterPro" id="IPR011009">
    <property type="entry name" value="Kinase-like_dom_sf"/>
</dbReference>
<feature type="compositionally biased region" description="Basic and acidic residues" evidence="1">
    <location>
        <begin position="1"/>
        <end position="11"/>
    </location>
</feature>
<keyword evidence="4" id="KW-1185">Reference proteome</keyword>
<feature type="region of interest" description="Disordered" evidence="1">
    <location>
        <begin position="612"/>
        <end position="638"/>
    </location>
</feature>
<dbReference type="PANTHER" id="PTHR44167">
    <property type="entry name" value="OVARIAN-SPECIFIC SERINE/THREONINE-PROTEIN KINASE LOK-RELATED"/>
    <property type="match status" value="1"/>
</dbReference>
<dbReference type="GO" id="GO:0005737">
    <property type="term" value="C:cytoplasm"/>
    <property type="evidence" value="ECO:0007669"/>
    <property type="project" value="TreeGrafter"/>
</dbReference>
<dbReference type="SMART" id="SM00220">
    <property type="entry name" value="S_TKc"/>
    <property type="match status" value="1"/>
</dbReference>
<dbReference type="Proteomes" id="UP001165065">
    <property type="component" value="Unassembled WGS sequence"/>
</dbReference>
<protein>
    <recommendedName>
        <fullName evidence="2">Protein kinase domain-containing protein</fullName>
    </recommendedName>
</protein>
<dbReference type="GO" id="GO:0044773">
    <property type="term" value="P:mitotic DNA damage checkpoint signaling"/>
    <property type="evidence" value="ECO:0007669"/>
    <property type="project" value="TreeGrafter"/>
</dbReference>
<name>A0A9W7GLR7_9STRA</name>
<dbReference type="PROSITE" id="PS00108">
    <property type="entry name" value="PROTEIN_KINASE_ST"/>
    <property type="match status" value="1"/>
</dbReference>
<dbReference type="PROSITE" id="PS50011">
    <property type="entry name" value="PROTEIN_KINASE_DOM"/>
    <property type="match status" value="1"/>
</dbReference>
<feature type="compositionally biased region" description="Basic and acidic residues" evidence="1">
    <location>
        <begin position="200"/>
        <end position="209"/>
    </location>
</feature>
<dbReference type="AlphaFoldDB" id="A0A9W7GLR7"/>
<feature type="compositionally biased region" description="Low complexity" evidence="1">
    <location>
        <begin position="215"/>
        <end position="226"/>
    </location>
</feature>
<evidence type="ECO:0000313" key="4">
    <source>
        <dbReference type="Proteomes" id="UP001165065"/>
    </source>
</evidence>
<proteinExistence type="predicted"/>
<comment type="caution">
    <text evidence="3">The sequence shown here is derived from an EMBL/GenBank/DDBJ whole genome shotgun (WGS) entry which is preliminary data.</text>
</comment>
<dbReference type="OrthoDB" id="206393at2759"/>